<proteinExistence type="predicted"/>
<evidence type="ECO:0000313" key="2">
    <source>
        <dbReference type="Proteomes" id="UP001470230"/>
    </source>
</evidence>
<protein>
    <submittedName>
        <fullName evidence="1">Uncharacterized protein</fullName>
    </submittedName>
</protein>
<gene>
    <name evidence="1" type="ORF">M9Y10_033138</name>
</gene>
<dbReference type="Proteomes" id="UP001470230">
    <property type="component" value="Unassembled WGS sequence"/>
</dbReference>
<keyword evidence="2" id="KW-1185">Reference proteome</keyword>
<evidence type="ECO:0000313" key="1">
    <source>
        <dbReference type="EMBL" id="KAK8838510.1"/>
    </source>
</evidence>
<accession>A0ABR2GX71</accession>
<sequence>MAQEQTTQTIFQWTDEEKAVLSPEQIEICEMKILGEFQSKIMKKFQLSSLSNITTAICCTINGNIWKPGTNLGGRNPLLSDVDTLIFTKEIKARGYDLNCLSSKEGIALIYEL</sequence>
<comment type="caution">
    <text evidence="1">The sequence shown here is derived from an EMBL/GenBank/DDBJ whole genome shotgun (WGS) entry which is preliminary data.</text>
</comment>
<reference evidence="1 2" key="1">
    <citation type="submission" date="2024-04" db="EMBL/GenBank/DDBJ databases">
        <title>Tritrichomonas musculus Genome.</title>
        <authorList>
            <person name="Alves-Ferreira E."/>
            <person name="Grigg M."/>
            <person name="Lorenzi H."/>
            <person name="Galac M."/>
        </authorList>
    </citation>
    <scope>NUCLEOTIDE SEQUENCE [LARGE SCALE GENOMIC DNA]</scope>
    <source>
        <strain evidence="1 2">EAF2021</strain>
    </source>
</reference>
<name>A0ABR2GX71_9EUKA</name>
<organism evidence="1 2">
    <name type="scientific">Tritrichomonas musculus</name>
    <dbReference type="NCBI Taxonomy" id="1915356"/>
    <lineage>
        <taxon>Eukaryota</taxon>
        <taxon>Metamonada</taxon>
        <taxon>Parabasalia</taxon>
        <taxon>Tritrichomonadida</taxon>
        <taxon>Tritrichomonadidae</taxon>
        <taxon>Tritrichomonas</taxon>
    </lineage>
</organism>
<dbReference type="EMBL" id="JAPFFF010000055">
    <property type="protein sequence ID" value="KAK8838510.1"/>
    <property type="molecule type" value="Genomic_DNA"/>
</dbReference>